<organism evidence="1 2">
    <name type="scientific">Panagrolaimus sp. ES5</name>
    <dbReference type="NCBI Taxonomy" id="591445"/>
    <lineage>
        <taxon>Eukaryota</taxon>
        <taxon>Metazoa</taxon>
        <taxon>Ecdysozoa</taxon>
        <taxon>Nematoda</taxon>
        <taxon>Chromadorea</taxon>
        <taxon>Rhabditida</taxon>
        <taxon>Tylenchina</taxon>
        <taxon>Panagrolaimomorpha</taxon>
        <taxon>Panagrolaimoidea</taxon>
        <taxon>Panagrolaimidae</taxon>
        <taxon>Panagrolaimus</taxon>
    </lineage>
</organism>
<evidence type="ECO:0000313" key="1">
    <source>
        <dbReference type="Proteomes" id="UP000887579"/>
    </source>
</evidence>
<reference evidence="2" key="1">
    <citation type="submission" date="2022-11" db="UniProtKB">
        <authorList>
            <consortium name="WormBaseParasite"/>
        </authorList>
    </citation>
    <scope>IDENTIFICATION</scope>
</reference>
<sequence>MVRVKDSRPRYSKDHYSAPIVTISVDEKQRDRGYQREDYRDKYSSNHQLVNQVHSNSTTNDDDFNEYDYEIIDGRGNSNNIPPPRIDFGGSHQHQQQQHHHQQQQHESHRPGTKYENCFKNIDSDYDIEAEEEEEEDPMPLPDIRPTTKHGINLSRSTGSFRTALNNHPLVKQQQQRQQTVGNNGYEKIRPTMGTKIQHQKSDEYDSDNHRSQGYGRRVTTTANSRQRRQSFDDEAFRGNHHHQPQQQHHHHYGRGGYEREEDPRLFSPSKQQNNQQVRLEDVQSYLEEIDEIDEEMPKQKPPKTIQIIATGGTSSTAASGKHVSAQQNNDKQPQRQWEPLNHHQQVQQQQQPSHQPLHQQVQPQQQLREQPQKSQHQKELEEIQQKIQQRRQFAAAKEMEDDRLYDLEMARPSHSSKVRSVVDLLNKEQPSKGKGSLRGTPGQDQNPYKSTNNKVPPTPSKSAATVSAVSTVPPPPPPPQNLLIKAGSITPKLQKPTPVSLATDEVNSSQNDTLPPPPPQLQYRSKSEPSTPIDETSPISKPPKSGADILSDEADLLLQYFKSNWQIVDYLNLKIPKEVIDRMNRLPRKIVFIKDAADFTKLKKPRRHHVAKRLRGGKKAAAAASTKNTLQKQQRVIERVASMKTEEISRIVSGNSSLSRHETEREGEIYDSQPETKIYSKSEQHRISSAAAALEDYHHHQQHQQSNPAIRHSLTTESSEEPVYEDSKWSIIKKGGRFVKKSAAALITKKQSPCPTPVQYTKAQLREMPPPLPPQETNNMKNGGGLRTESRIAAEIKNLKEREEELRRNRAALGLPNVHDLIGNWKNQDSRMCPLRETRSFNHLKINVNEQDGQRNWPPLLQNNGHYGMTKSESFHQLHHHQQQNHLNHHSHQQAPPPPPPPMQQPHSMQSTVITPKYYRRGTYDINGSVNSNTTTCWTPVEKLSIEIHP</sequence>
<dbReference type="WBParaSite" id="ES5_v2.g18623.t1">
    <property type="protein sequence ID" value="ES5_v2.g18623.t1"/>
    <property type="gene ID" value="ES5_v2.g18623"/>
</dbReference>
<proteinExistence type="predicted"/>
<accession>A0AC34FPG6</accession>
<evidence type="ECO:0000313" key="2">
    <source>
        <dbReference type="WBParaSite" id="ES5_v2.g18623.t1"/>
    </source>
</evidence>
<dbReference type="Proteomes" id="UP000887579">
    <property type="component" value="Unplaced"/>
</dbReference>
<protein>
    <submittedName>
        <fullName evidence="2">Uncharacterized protein</fullName>
    </submittedName>
</protein>
<name>A0AC34FPG6_9BILA</name>